<organism evidence="2 3">
    <name type="scientific">Colletotrichum lupini</name>
    <dbReference type="NCBI Taxonomy" id="145971"/>
    <lineage>
        <taxon>Eukaryota</taxon>
        <taxon>Fungi</taxon>
        <taxon>Dikarya</taxon>
        <taxon>Ascomycota</taxon>
        <taxon>Pezizomycotina</taxon>
        <taxon>Sordariomycetes</taxon>
        <taxon>Hypocreomycetidae</taxon>
        <taxon>Glomerellales</taxon>
        <taxon>Glomerellaceae</taxon>
        <taxon>Colletotrichum</taxon>
        <taxon>Colletotrichum acutatum species complex</taxon>
    </lineage>
</organism>
<feature type="transmembrane region" description="Helical" evidence="1">
    <location>
        <begin position="62"/>
        <end position="88"/>
    </location>
</feature>
<dbReference type="AlphaFoldDB" id="A0A9Q8W949"/>
<reference evidence="2" key="1">
    <citation type="journal article" date="2021" name="Mol. Plant Microbe Interact.">
        <title>Complete Genome Sequence of the Plant-Pathogenic Fungus Colletotrichum lupini.</title>
        <authorList>
            <person name="Baroncelli R."/>
            <person name="Pensec F."/>
            <person name="Da Lio D."/>
            <person name="Boufleur T."/>
            <person name="Vicente I."/>
            <person name="Sarrocco S."/>
            <person name="Picot A."/>
            <person name="Baraldi E."/>
            <person name="Sukno S."/>
            <person name="Thon M."/>
            <person name="Le Floch G."/>
        </authorList>
    </citation>
    <scope>NUCLEOTIDE SEQUENCE</scope>
    <source>
        <strain evidence="2">IMI 504893</strain>
    </source>
</reference>
<dbReference type="EMBL" id="CP019471">
    <property type="protein sequence ID" value="UQC74182.1"/>
    <property type="molecule type" value="Genomic_DNA"/>
</dbReference>
<keyword evidence="1" id="KW-1133">Transmembrane helix</keyword>
<dbReference type="GeneID" id="73334886"/>
<dbReference type="KEGG" id="clup:CLUP02_00830"/>
<dbReference type="Proteomes" id="UP000830671">
    <property type="component" value="Chromosome 1"/>
</dbReference>
<sequence>MAWLECPAAVTPSTLDACPPVCAAAACLLACLPAAVTAAGSACSLLPPLTLRTALWLSSAYLARLIVVDWASGSFVIAALGWLVSYLVPEDAEALSHSFRTRAPAIARVFPNTSVPCWHIRHSGQ</sequence>
<evidence type="ECO:0000256" key="1">
    <source>
        <dbReference type="SAM" id="Phobius"/>
    </source>
</evidence>
<keyword evidence="3" id="KW-1185">Reference proteome</keyword>
<gene>
    <name evidence="2" type="ORF">CLUP02_00830</name>
</gene>
<proteinExistence type="predicted"/>
<dbReference type="RefSeq" id="XP_049135833.1">
    <property type="nucleotide sequence ID" value="XM_049279876.1"/>
</dbReference>
<evidence type="ECO:0000313" key="3">
    <source>
        <dbReference type="Proteomes" id="UP000830671"/>
    </source>
</evidence>
<protein>
    <submittedName>
        <fullName evidence="2">Uncharacterized protein</fullName>
    </submittedName>
</protein>
<accession>A0A9Q8W949</accession>
<keyword evidence="1" id="KW-0472">Membrane</keyword>
<keyword evidence="1" id="KW-0812">Transmembrane</keyword>
<evidence type="ECO:0000313" key="2">
    <source>
        <dbReference type="EMBL" id="UQC74182.1"/>
    </source>
</evidence>
<name>A0A9Q8W949_9PEZI</name>